<evidence type="ECO:0000256" key="21">
    <source>
        <dbReference type="SAM" id="SignalP"/>
    </source>
</evidence>
<dbReference type="FunFam" id="3.40.50.2300:FF:000072">
    <property type="entry name" value="Gamma-aminobutyric acid type B receptor subunit 2"/>
    <property type="match status" value="1"/>
</dbReference>
<comment type="subcellular location">
    <subcellularLocation>
        <location evidence="16">Postsynaptic cell membrane</location>
        <topology evidence="16">Multi-pass membrane protein</topology>
    </subcellularLocation>
</comment>
<feature type="transmembrane region" description="Helical" evidence="20">
    <location>
        <begin position="848"/>
        <end position="869"/>
    </location>
</feature>
<dbReference type="Proteomes" id="UP001105220">
    <property type="component" value="Unplaced"/>
</dbReference>
<keyword evidence="3" id="KW-0597">Phosphoprotein</keyword>
<dbReference type="PRINTS" id="PR01176">
    <property type="entry name" value="GABABRECEPTR"/>
</dbReference>
<evidence type="ECO:0000259" key="22">
    <source>
        <dbReference type="PROSITE" id="PS50259"/>
    </source>
</evidence>
<keyword evidence="14" id="KW-0807">Transducer</keyword>
<feature type="transmembrane region" description="Helical" evidence="20">
    <location>
        <begin position="644"/>
        <end position="662"/>
    </location>
</feature>
<sequence length="1206" mass="134869">MLSFGLLFVAFFLSNFRPHHLTQFRFGCSHTGIGHRSTLERASTCRSIERINHVFPVSERCWRWCSRGFLHRLGTDASRWQRLTASSRTSSNGTLNTLKRMRRTTAGSSGYVPVVLMVLLLLVLFDTLLASESAANRKSSVQTNEHNRNIINTVFERTRPAGSERRAREVTILGLFELSSREGATRREGLSELAAAQLAVQHINRRGLLLGYKLKLITNDTKCDPGVGVDRFFHALYTHQSKRIIMVLGSACSEVTESLAKIVPYWNILQVSFGSTSPALSDRREFPLFYRTVAPDSSHHPARIAFLMHFGWDTVATFSQNEEGYSLAVNDLVTELERANITCAATISFAETDFKEQLKLLRDRDVRVIIGSFSHEIAPQVFCEVYNLGMYGAEYAWILQDTYISSWWLAGDLPETGSAPCTSRALLTAVENLIIVSSYNSIVGMGTALSGLTNDIFLQKLREMNVTGAVSQFAPQTYDAVWAMALALRGAERSWSQSVPHRVRLADYDYTRYDIAQELLRQFDLLKFNGISGPVSFEGADRIGTTSFHQIRAGQLEMIAFYYPKNATLDFGCRYCVPIVWPGGQVPIAKRILRLRVDTIDPFAFYTVVILSLIGIGISVLFLGLNLRFRKLKAIKLSSPKLSTITVCGCMLVYTATILLGLDHSTLPWSSVTFSTICMARIYFLSAGFSLAFGSMFAKTFRVYRIFTHSAGGLCRDKILRDTQLISVIGALLLVDAFVVSFWMAADPMERHLHNLSLEISTTDRSVVFLPQVELCRSRHYESWLGMLYAYKGLLLLVGVYMAWQTRNVKISALNDSQYIGISVYSVVITSASVVVLANLLYERVTLAFIITAGFVLISTTATLCLLFLPKIKDIFEKGEVYDPIIHSMGLKMEFNTRRFVLDDRRELQFRVEVQNRVYRKELELLDAEICRLERALQERSPQSSPLSSEPNLPDSRPCAIARPHGSSGLPMLLLSVLPPIIPRASWPSVDPMLSPMKRNIAFSSQPKIDPAVTLAPTGSRERILTSSSRVGSDEPHTLPNGSSSGVMGKIRHMFAPRLHKTPSATMLGGTGSSTSAIRKSALAIFNEIDTEDDLPQSIYTIDKPTREELTLTGSEPRVNFVLPPNGWRRSSTVQQQGPVRDRIRGSPRFPHRICPQTTSLTELGIERPRISFLTVKSCEQIHGKPCESRTKWKSMDSFSKSVGSQ</sequence>
<dbReference type="CDD" id="cd06366">
    <property type="entry name" value="PBP1_GABAb_receptor"/>
    <property type="match status" value="1"/>
</dbReference>
<keyword evidence="4 20" id="KW-0812">Transmembrane</keyword>
<dbReference type="PROSITE" id="PS50259">
    <property type="entry name" value="G_PROTEIN_RECEP_F3_4"/>
    <property type="match status" value="1"/>
</dbReference>
<evidence type="ECO:0000256" key="10">
    <source>
        <dbReference type="ARBA" id="ARBA00023136"/>
    </source>
</evidence>
<evidence type="ECO:0000256" key="20">
    <source>
        <dbReference type="SAM" id="Phobius"/>
    </source>
</evidence>
<comment type="similarity">
    <text evidence="1">Belongs to the G-protein coupled receptor 3 family. GABA-B receptor subfamily.</text>
</comment>
<feature type="domain" description="G-protein coupled receptors family 3 profile" evidence="22">
    <location>
        <begin position="675"/>
        <end position="880"/>
    </location>
</feature>
<keyword evidence="6 20" id="KW-1133">Transmembrane helix</keyword>
<dbReference type="Pfam" id="PF00003">
    <property type="entry name" value="7tm_3"/>
    <property type="match status" value="1"/>
</dbReference>
<dbReference type="GO" id="GO:0007214">
    <property type="term" value="P:gamma-aminobutyric acid signaling pathway"/>
    <property type="evidence" value="ECO:0007669"/>
    <property type="project" value="TreeGrafter"/>
</dbReference>
<keyword evidence="8" id="KW-0297">G-protein coupled receptor</keyword>
<dbReference type="GO" id="GO:0038039">
    <property type="term" value="C:G protein-coupled receptor heterodimeric complex"/>
    <property type="evidence" value="ECO:0007669"/>
    <property type="project" value="TreeGrafter"/>
</dbReference>
<dbReference type="EnsemblMetazoa" id="ACON009514-RA">
    <property type="protein sequence ID" value="ACON009514-PA"/>
    <property type="gene ID" value="ACON009514"/>
</dbReference>
<reference key="1">
    <citation type="journal article" date="2019" name="Genes (Basel)">
        <title>A High-Quality De novo Genome Assembly from a Single Mosquito Using PacBio Sequencing.</title>
        <authorList>
            <person name="Kingan S.B."/>
            <person name="Heaton H."/>
            <person name="Cudini J."/>
            <person name="Lambert C.C."/>
            <person name="Baybayan P."/>
            <person name="Galvin B.D."/>
            <person name="Durbin R."/>
            <person name="Korlach J."/>
            <person name="Lawniczak M.K.N."/>
        </authorList>
    </citation>
    <scope>NUCLEOTIDE SEQUENCE [LARGE SCALE GENOMIC DNA]</scope>
    <source>
        <strain>Mali-NIH</strain>
    </source>
</reference>
<feature type="transmembrane region" description="Helical" evidence="20">
    <location>
        <begin position="784"/>
        <end position="804"/>
    </location>
</feature>
<dbReference type="InterPro" id="IPR000337">
    <property type="entry name" value="GPCR_3"/>
</dbReference>
<evidence type="ECO:0000256" key="6">
    <source>
        <dbReference type="ARBA" id="ARBA00022989"/>
    </source>
</evidence>
<dbReference type="InterPro" id="IPR017978">
    <property type="entry name" value="GPCR_3_C"/>
</dbReference>
<keyword evidence="12" id="KW-0675">Receptor</keyword>
<keyword evidence="15" id="KW-0628">Postsynaptic cell membrane</keyword>
<dbReference type="GO" id="GO:0004965">
    <property type="term" value="F:G protein-coupled GABA receptor activity"/>
    <property type="evidence" value="ECO:0007669"/>
    <property type="project" value="InterPro"/>
</dbReference>
<dbReference type="PRINTS" id="PR00248">
    <property type="entry name" value="GPCRMGR"/>
</dbReference>
<dbReference type="FunFam" id="3.40.50.2300:FF:000063">
    <property type="entry name" value="Gamma-aminobutyric acid type B receptor subunit"/>
    <property type="match status" value="1"/>
</dbReference>
<keyword evidence="2" id="KW-1003">Cell membrane</keyword>
<evidence type="ECO:0000256" key="7">
    <source>
        <dbReference type="ARBA" id="ARBA00023018"/>
    </source>
</evidence>
<keyword evidence="24" id="KW-1185">Reference proteome</keyword>
<evidence type="ECO:0000256" key="16">
    <source>
        <dbReference type="ARBA" id="ARBA00034104"/>
    </source>
</evidence>
<evidence type="ECO:0000256" key="14">
    <source>
        <dbReference type="ARBA" id="ARBA00023224"/>
    </source>
</evidence>
<dbReference type="CDD" id="cd15047">
    <property type="entry name" value="7tmC_GABA-B-like"/>
    <property type="match status" value="1"/>
</dbReference>
<evidence type="ECO:0000256" key="9">
    <source>
        <dbReference type="ARBA" id="ARBA00023054"/>
    </source>
</evidence>
<evidence type="ECO:0000313" key="23">
    <source>
        <dbReference type="EnsemblMetazoa" id="ACON009514-PA"/>
    </source>
</evidence>
<dbReference type="PRINTS" id="PR01177">
    <property type="entry name" value="GABAB1RECPTR"/>
</dbReference>
<feature type="region of interest" description="Disordered" evidence="19">
    <location>
        <begin position="941"/>
        <end position="962"/>
    </location>
</feature>
<keyword evidence="11" id="KW-1015">Disulfide bond</keyword>
<feature type="transmembrane region" description="Helical" evidence="20">
    <location>
        <begin position="824"/>
        <end position="842"/>
    </location>
</feature>
<proteinExistence type="inferred from homology"/>
<dbReference type="SUPFAM" id="SSF53822">
    <property type="entry name" value="Periplasmic binding protein-like I"/>
    <property type="match status" value="1"/>
</dbReference>
<keyword evidence="9" id="KW-0175">Coiled coil</keyword>
<evidence type="ECO:0000256" key="11">
    <source>
        <dbReference type="ARBA" id="ARBA00023157"/>
    </source>
</evidence>
<organism evidence="23 24">
    <name type="scientific">Anopheles coluzzii</name>
    <name type="common">African malaria mosquito</name>
    <dbReference type="NCBI Taxonomy" id="1518534"/>
    <lineage>
        <taxon>Eukaryota</taxon>
        <taxon>Metazoa</taxon>
        <taxon>Ecdysozoa</taxon>
        <taxon>Arthropoda</taxon>
        <taxon>Hexapoda</taxon>
        <taxon>Insecta</taxon>
        <taxon>Pterygota</taxon>
        <taxon>Neoptera</taxon>
        <taxon>Endopterygota</taxon>
        <taxon>Diptera</taxon>
        <taxon>Nematocera</taxon>
        <taxon>Culicoidea</taxon>
        <taxon>Culicidae</taxon>
        <taxon>Anophelinae</taxon>
        <taxon>Anopheles</taxon>
    </lineage>
</organism>
<dbReference type="InterPro" id="IPR002455">
    <property type="entry name" value="GPCR3_GABA-B"/>
</dbReference>
<evidence type="ECO:0000256" key="15">
    <source>
        <dbReference type="ARBA" id="ARBA00023257"/>
    </source>
</evidence>
<evidence type="ECO:0000256" key="17">
    <source>
        <dbReference type="ARBA" id="ARBA00073785"/>
    </source>
</evidence>
<dbReference type="VEuPathDB" id="VectorBase:ACON009514"/>
<evidence type="ECO:0000256" key="5">
    <source>
        <dbReference type="ARBA" id="ARBA00022729"/>
    </source>
</evidence>
<dbReference type="PANTHER" id="PTHR10519:SF46">
    <property type="entry name" value="METABOTROPIC GABA-B RECEPTOR SUBTYPE 3, ISOFORM A"/>
    <property type="match status" value="1"/>
</dbReference>
<accession>A0A6E8VZ43</accession>
<reference evidence="23" key="2">
    <citation type="submission" date="2020-05" db="UniProtKB">
        <authorList>
            <consortium name="EnsemblMetazoa"/>
        </authorList>
    </citation>
    <scope>IDENTIFICATION</scope>
    <source>
        <strain evidence="23">Ngousso</strain>
    </source>
</reference>
<evidence type="ECO:0000256" key="8">
    <source>
        <dbReference type="ARBA" id="ARBA00023040"/>
    </source>
</evidence>
<evidence type="ECO:0000256" key="12">
    <source>
        <dbReference type="ARBA" id="ARBA00023170"/>
    </source>
</evidence>
<keyword evidence="7" id="KW-0770">Synapse</keyword>
<evidence type="ECO:0000256" key="2">
    <source>
        <dbReference type="ARBA" id="ARBA00022475"/>
    </source>
</evidence>
<dbReference type="InterPro" id="IPR028082">
    <property type="entry name" value="Peripla_BP_I"/>
</dbReference>
<feature type="transmembrane region" description="Helical" evidence="20">
    <location>
        <begin position="725"/>
        <end position="746"/>
    </location>
</feature>
<dbReference type="GO" id="GO:0045211">
    <property type="term" value="C:postsynaptic membrane"/>
    <property type="evidence" value="ECO:0007669"/>
    <property type="project" value="UniProtKB-SubCell"/>
</dbReference>
<evidence type="ECO:0000256" key="4">
    <source>
        <dbReference type="ARBA" id="ARBA00022692"/>
    </source>
</evidence>
<protein>
    <recommendedName>
        <fullName evidence="17">Gamma-aminobutyric acid type B receptor subunit 2</fullName>
    </recommendedName>
    <alternativeName>
        <fullName evidence="18">G-protein coupled receptor 51</fullName>
    </alternativeName>
</protein>
<evidence type="ECO:0000256" key="19">
    <source>
        <dbReference type="SAM" id="MobiDB-lite"/>
    </source>
</evidence>
<dbReference type="VEuPathDB" id="VectorBase:ACON2_037976"/>
<feature type="chain" id="PRO_5039938525" description="Gamma-aminobutyric acid type B receptor subunit 2" evidence="21">
    <location>
        <begin position="22"/>
        <end position="1206"/>
    </location>
</feature>
<evidence type="ECO:0000256" key="18">
    <source>
        <dbReference type="ARBA" id="ARBA00083903"/>
    </source>
</evidence>
<dbReference type="AlphaFoldDB" id="A0A6E8VZ43"/>
<feature type="compositionally biased region" description="Polar residues" evidence="19">
    <location>
        <begin position="941"/>
        <end position="951"/>
    </location>
</feature>
<feature type="region of interest" description="Disordered" evidence="19">
    <location>
        <begin position="1011"/>
        <end position="1048"/>
    </location>
</feature>
<feature type="transmembrane region" description="Helical" evidence="20">
    <location>
        <begin position="682"/>
        <end position="704"/>
    </location>
</feature>
<dbReference type="Gene3D" id="3.40.50.2300">
    <property type="match status" value="2"/>
</dbReference>
<keyword evidence="13" id="KW-0325">Glycoprotein</keyword>
<feature type="signal peptide" evidence="21">
    <location>
        <begin position="1"/>
        <end position="21"/>
    </location>
</feature>
<keyword evidence="10 20" id="KW-0472">Membrane</keyword>
<feature type="transmembrane region" description="Helical" evidence="20">
    <location>
        <begin position="603"/>
        <end position="623"/>
    </location>
</feature>
<dbReference type="PANTHER" id="PTHR10519">
    <property type="entry name" value="GABA-B RECEPTOR"/>
    <property type="match status" value="1"/>
</dbReference>
<evidence type="ECO:0000256" key="1">
    <source>
        <dbReference type="ARBA" id="ARBA00008991"/>
    </source>
</evidence>
<name>A0A6E8VZ43_ANOCL</name>
<dbReference type="InterPro" id="IPR001828">
    <property type="entry name" value="ANF_lig-bd_rcpt"/>
</dbReference>
<evidence type="ECO:0000256" key="13">
    <source>
        <dbReference type="ARBA" id="ARBA00023180"/>
    </source>
</evidence>
<dbReference type="VEuPathDB" id="VectorBase:ACMO_009541"/>
<keyword evidence="5 21" id="KW-0732">Signal</keyword>
<dbReference type="Pfam" id="PF01094">
    <property type="entry name" value="ANF_receptor"/>
    <property type="match status" value="1"/>
</dbReference>
<evidence type="ECO:0000313" key="24">
    <source>
        <dbReference type="Proteomes" id="UP001105220"/>
    </source>
</evidence>
<evidence type="ECO:0000256" key="3">
    <source>
        <dbReference type="ARBA" id="ARBA00022553"/>
    </source>
</evidence>